<gene>
    <name evidence="1" type="ORF">J116_004755</name>
</gene>
<proteinExistence type="predicted"/>
<accession>A0A1D3DNI8</accession>
<dbReference type="eggNOG" id="ENOG502ZT5W">
    <property type="taxonomic scope" value="Bacteria"/>
</dbReference>
<keyword evidence="2" id="KW-1185">Reference proteome</keyword>
<evidence type="ECO:0000313" key="1">
    <source>
        <dbReference type="EMBL" id="OEJ93883.1"/>
    </source>
</evidence>
<name>A0A1D3DNI8_9ACTN</name>
<organism evidence="1 2">
    <name type="scientific">Streptomyces thermolilacinus SPC6</name>
    <dbReference type="NCBI Taxonomy" id="1306406"/>
    <lineage>
        <taxon>Bacteria</taxon>
        <taxon>Bacillati</taxon>
        <taxon>Actinomycetota</taxon>
        <taxon>Actinomycetes</taxon>
        <taxon>Kitasatosporales</taxon>
        <taxon>Streptomycetaceae</taxon>
        <taxon>Streptomyces</taxon>
    </lineage>
</organism>
<dbReference type="Proteomes" id="UP000095329">
    <property type="component" value="Unassembled WGS sequence"/>
</dbReference>
<evidence type="ECO:0000313" key="2">
    <source>
        <dbReference type="Proteomes" id="UP000095329"/>
    </source>
</evidence>
<sequence>MTVVAAALGTAVVQAAGTQAWDGLRGGVARVLGRGRPERETVELEWLDRTAAALDAAEPERAEVERARQEAVWGTRLATLLESLPEDERQALIDALQGVFDQYRPPAEERGTGGGVHGNVFHGPAFVQGHGGTQNVTLGPRE</sequence>
<dbReference type="STRING" id="1306406.J116_004755"/>
<dbReference type="EMBL" id="ASHX02000001">
    <property type="protein sequence ID" value="OEJ93883.1"/>
    <property type="molecule type" value="Genomic_DNA"/>
</dbReference>
<dbReference type="AlphaFoldDB" id="A0A1D3DNI8"/>
<protein>
    <submittedName>
        <fullName evidence="1">Uncharacterized protein</fullName>
    </submittedName>
</protein>
<comment type="caution">
    <text evidence="1">The sequence shown here is derived from an EMBL/GenBank/DDBJ whole genome shotgun (WGS) entry which is preliminary data.</text>
</comment>
<reference evidence="1 2" key="1">
    <citation type="journal article" date="2013" name="Genome Announc.">
        <title>Genome Sequence of Streptomyces violaceusniger Strain SPC6, a Halotolerant Streptomycete That Exhibits Rapid Growth and Development.</title>
        <authorList>
            <person name="Chen X."/>
            <person name="Zhang B."/>
            <person name="Zhang W."/>
            <person name="Wu X."/>
            <person name="Zhang M."/>
            <person name="Chen T."/>
            <person name="Liu G."/>
            <person name="Dyson P."/>
        </authorList>
    </citation>
    <scope>NUCLEOTIDE SEQUENCE [LARGE SCALE GENOMIC DNA]</scope>
    <source>
        <strain evidence="1 2">SPC6</strain>
    </source>
</reference>